<keyword evidence="4 7" id="KW-1133">Transmembrane helix</keyword>
<dbReference type="PANTHER" id="PTHR20855">
    <property type="entry name" value="ADIPOR/PROGESTIN RECEPTOR-RELATED"/>
    <property type="match status" value="1"/>
</dbReference>
<keyword evidence="5 7" id="KW-0472">Membrane</keyword>
<feature type="binding site" evidence="6">
    <location>
        <position position="231"/>
    </location>
    <ligand>
        <name>Zn(2+)</name>
        <dbReference type="ChEBI" id="CHEBI:29105"/>
    </ligand>
</feature>
<keyword evidence="3 7" id="KW-0812">Transmembrane</keyword>
<dbReference type="AlphaFoldDB" id="V4ABV2"/>
<reference evidence="8 9" key="1">
    <citation type="journal article" date="2013" name="Nature">
        <title>Insights into bilaterian evolution from three spiralian genomes.</title>
        <authorList>
            <person name="Simakov O."/>
            <person name="Marletaz F."/>
            <person name="Cho S.J."/>
            <person name="Edsinger-Gonzales E."/>
            <person name="Havlak P."/>
            <person name="Hellsten U."/>
            <person name="Kuo D.H."/>
            <person name="Larsson T."/>
            <person name="Lv J."/>
            <person name="Arendt D."/>
            <person name="Savage R."/>
            <person name="Osoegawa K."/>
            <person name="de Jong P."/>
            <person name="Grimwood J."/>
            <person name="Chapman J.A."/>
            <person name="Shapiro H."/>
            <person name="Aerts A."/>
            <person name="Otillar R.P."/>
            <person name="Terry A.Y."/>
            <person name="Boore J.L."/>
            <person name="Grigoriev I.V."/>
            <person name="Lindberg D.R."/>
            <person name="Seaver E.C."/>
            <person name="Weisblat D.A."/>
            <person name="Putnam N.H."/>
            <person name="Rokhsar D.S."/>
        </authorList>
    </citation>
    <scope>NUCLEOTIDE SEQUENCE [LARGE SCALE GENOMIC DNA]</scope>
</reference>
<evidence type="ECO:0000313" key="9">
    <source>
        <dbReference type="Proteomes" id="UP000030746"/>
    </source>
</evidence>
<comment type="similarity">
    <text evidence="2">Belongs to the ADIPOR family.</text>
</comment>
<dbReference type="OMA" id="FRYLIRT"/>
<evidence type="ECO:0000256" key="4">
    <source>
        <dbReference type="ARBA" id="ARBA00022989"/>
    </source>
</evidence>
<dbReference type="RefSeq" id="XP_009055138.1">
    <property type="nucleotide sequence ID" value="XM_009056890.1"/>
</dbReference>
<dbReference type="OrthoDB" id="529367at2759"/>
<feature type="transmembrane region" description="Helical" evidence="7">
    <location>
        <begin position="130"/>
        <end position="148"/>
    </location>
</feature>
<evidence type="ECO:0000313" key="8">
    <source>
        <dbReference type="EMBL" id="ESO94297.1"/>
    </source>
</evidence>
<feature type="transmembrane region" description="Helical" evidence="7">
    <location>
        <begin position="61"/>
        <end position="83"/>
    </location>
</feature>
<dbReference type="GeneID" id="20244848"/>
<evidence type="ECO:0000256" key="2">
    <source>
        <dbReference type="ARBA" id="ARBA00007018"/>
    </source>
</evidence>
<dbReference type="CTD" id="20244848"/>
<dbReference type="KEGG" id="lgi:LOTGIDRAFT_189606"/>
<evidence type="ECO:0000256" key="1">
    <source>
        <dbReference type="ARBA" id="ARBA00004141"/>
    </source>
</evidence>
<organism evidence="8 9">
    <name type="scientific">Lottia gigantea</name>
    <name type="common">Giant owl limpet</name>
    <dbReference type="NCBI Taxonomy" id="225164"/>
    <lineage>
        <taxon>Eukaryota</taxon>
        <taxon>Metazoa</taxon>
        <taxon>Spiralia</taxon>
        <taxon>Lophotrochozoa</taxon>
        <taxon>Mollusca</taxon>
        <taxon>Gastropoda</taxon>
        <taxon>Patellogastropoda</taxon>
        <taxon>Lottioidea</taxon>
        <taxon>Lottiidae</taxon>
        <taxon>Lottia</taxon>
    </lineage>
</organism>
<feature type="transmembrane region" description="Helical" evidence="7">
    <location>
        <begin position="95"/>
        <end position="118"/>
    </location>
</feature>
<dbReference type="Proteomes" id="UP000030746">
    <property type="component" value="Unassembled WGS sequence"/>
</dbReference>
<keyword evidence="6" id="KW-0479">Metal-binding</keyword>
<feature type="binding site" evidence="6">
    <location>
        <position position="235"/>
    </location>
    <ligand>
        <name>Zn(2+)</name>
        <dbReference type="ChEBI" id="CHEBI:29105"/>
    </ligand>
</feature>
<dbReference type="STRING" id="225164.V4ABV2"/>
<dbReference type="GO" id="GO:0038023">
    <property type="term" value="F:signaling receptor activity"/>
    <property type="evidence" value="ECO:0007669"/>
    <property type="project" value="TreeGrafter"/>
</dbReference>
<evidence type="ECO:0000256" key="6">
    <source>
        <dbReference type="PIRSR" id="PIRSR604254-1"/>
    </source>
</evidence>
<accession>V4ABV2</accession>
<dbReference type="Pfam" id="PF03006">
    <property type="entry name" value="HlyIII"/>
    <property type="match status" value="1"/>
</dbReference>
<dbReference type="GO" id="GO:0016020">
    <property type="term" value="C:membrane"/>
    <property type="evidence" value="ECO:0007669"/>
    <property type="project" value="UniProtKB-SubCell"/>
</dbReference>
<feature type="binding site" evidence="6">
    <location>
        <position position="81"/>
    </location>
    <ligand>
        <name>Zn(2+)</name>
        <dbReference type="ChEBI" id="CHEBI:29105"/>
    </ligand>
</feature>
<dbReference type="GO" id="GO:0046872">
    <property type="term" value="F:metal ion binding"/>
    <property type="evidence" value="ECO:0007669"/>
    <property type="project" value="UniProtKB-KW"/>
</dbReference>
<proteinExistence type="inferred from homology"/>
<dbReference type="EMBL" id="KB201847">
    <property type="protein sequence ID" value="ESO94297.1"/>
    <property type="molecule type" value="Genomic_DNA"/>
</dbReference>
<keyword evidence="6" id="KW-0862">Zinc</keyword>
<sequence>MFILHGYRHPKSSFTQCVLSLFDATNETLNAWTHFLPAFYFIWVFFGLSQSLNFWSDSYTWPLLVYMLVCCVFPFMSAIAHTFNTMSERARHICFFLDYTALSLLSLGVAIAYRAYAFPQALRNTIYGDLFVTGAVINSLLCVLVSCETRFMKPSGLRKVLRLGSFALPYVYDSIPIVYRLLFCSKTECALTSHPLLARQFIFAFFSAFLYATHLPERLRPGQFDIIGHSHQLFHISSILATMDQIQAMLGDMRERAEELKASWEFTSPNSSLNILAAVLILNTIIIFIFSIRRLPLATKSEGRCC</sequence>
<feature type="transmembrane region" description="Helical" evidence="7">
    <location>
        <begin position="194"/>
        <end position="212"/>
    </location>
</feature>
<evidence type="ECO:0000256" key="3">
    <source>
        <dbReference type="ARBA" id="ARBA00022692"/>
    </source>
</evidence>
<evidence type="ECO:0000256" key="7">
    <source>
        <dbReference type="SAM" id="Phobius"/>
    </source>
</evidence>
<dbReference type="InterPro" id="IPR004254">
    <property type="entry name" value="AdipoR/HlyIII-related"/>
</dbReference>
<name>V4ABV2_LOTGI</name>
<keyword evidence="9" id="KW-1185">Reference proteome</keyword>
<feature type="transmembrane region" description="Helical" evidence="7">
    <location>
        <begin position="35"/>
        <end position="55"/>
    </location>
</feature>
<feature type="transmembrane region" description="Helical" evidence="7">
    <location>
        <begin position="160"/>
        <end position="182"/>
    </location>
</feature>
<feature type="transmembrane region" description="Helical" evidence="7">
    <location>
        <begin position="271"/>
        <end position="292"/>
    </location>
</feature>
<comment type="subcellular location">
    <subcellularLocation>
        <location evidence="1">Membrane</location>
        <topology evidence="1">Multi-pass membrane protein</topology>
    </subcellularLocation>
</comment>
<evidence type="ECO:0000256" key="5">
    <source>
        <dbReference type="ARBA" id="ARBA00023136"/>
    </source>
</evidence>
<gene>
    <name evidence="8" type="ORF">LOTGIDRAFT_189606</name>
</gene>
<dbReference type="PANTHER" id="PTHR20855:SF141">
    <property type="entry name" value="MEMBRANE PROGESTIN RECEPTOR GAMMA-B-LIKE"/>
    <property type="match status" value="1"/>
</dbReference>
<protein>
    <submittedName>
        <fullName evidence="8">Uncharacterized protein</fullName>
    </submittedName>
</protein>
<dbReference type="HOGENOM" id="CLU_052356_1_0_1"/>